<dbReference type="AlphaFoldDB" id="A0AAE1CEZ2"/>
<proteinExistence type="predicted"/>
<sequence length="100" mass="11415">MLPHDPPTQTRTQNLGKGRPDKNIFEDFALSSIEGGKSFYERSAMVPSWNKKADERRDKQTGDHLMEEDMGTHRLKHSHQIIQEDGALRLVKTISTLVTI</sequence>
<organism evidence="2 3">
    <name type="scientific">Elysia crispata</name>
    <name type="common">lettuce slug</name>
    <dbReference type="NCBI Taxonomy" id="231223"/>
    <lineage>
        <taxon>Eukaryota</taxon>
        <taxon>Metazoa</taxon>
        <taxon>Spiralia</taxon>
        <taxon>Lophotrochozoa</taxon>
        <taxon>Mollusca</taxon>
        <taxon>Gastropoda</taxon>
        <taxon>Heterobranchia</taxon>
        <taxon>Euthyneura</taxon>
        <taxon>Panpulmonata</taxon>
        <taxon>Sacoglossa</taxon>
        <taxon>Placobranchoidea</taxon>
        <taxon>Plakobranchidae</taxon>
        <taxon>Elysia</taxon>
    </lineage>
</organism>
<feature type="region of interest" description="Disordered" evidence="1">
    <location>
        <begin position="1"/>
        <end position="22"/>
    </location>
</feature>
<dbReference type="Proteomes" id="UP001283361">
    <property type="component" value="Unassembled WGS sequence"/>
</dbReference>
<accession>A0AAE1CEZ2</accession>
<keyword evidence="3" id="KW-1185">Reference proteome</keyword>
<name>A0AAE1CEZ2_9GAST</name>
<dbReference type="EMBL" id="JAWDGP010008074">
    <property type="protein sequence ID" value="KAK3691830.1"/>
    <property type="molecule type" value="Genomic_DNA"/>
</dbReference>
<gene>
    <name evidence="2" type="ORF">RRG08_014212</name>
</gene>
<reference evidence="2" key="1">
    <citation type="journal article" date="2023" name="G3 (Bethesda)">
        <title>A reference genome for the long-term kleptoplast-retaining sea slug Elysia crispata morphotype clarki.</title>
        <authorList>
            <person name="Eastman K.E."/>
            <person name="Pendleton A.L."/>
            <person name="Shaikh M.A."/>
            <person name="Suttiyut T."/>
            <person name="Ogas R."/>
            <person name="Tomko P."/>
            <person name="Gavelis G."/>
            <person name="Widhalm J.R."/>
            <person name="Wisecaver J.H."/>
        </authorList>
    </citation>
    <scope>NUCLEOTIDE SEQUENCE</scope>
    <source>
        <strain evidence="2">ECLA1</strain>
    </source>
</reference>
<evidence type="ECO:0000256" key="1">
    <source>
        <dbReference type="SAM" id="MobiDB-lite"/>
    </source>
</evidence>
<protein>
    <submittedName>
        <fullName evidence="2">Uncharacterized protein</fullName>
    </submittedName>
</protein>
<evidence type="ECO:0000313" key="3">
    <source>
        <dbReference type="Proteomes" id="UP001283361"/>
    </source>
</evidence>
<comment type="caution">
    <text evidence="2">The sequence shown here is derived from an EMBL/GenBank/DDBJ whole genome shotgun (WGS) entry which is preliminary data.</text>
</comment>
<evidence type="ECO:0000313" key="2">
    <source>
        <dbReference type="EMBL" id="KAK3691830.1"/>
    </source>
</evidence>